<organism evidence="1 2">
    <name type="scientific">Fibrisoma montanum</name>
    <dbReference type="NCBI Taxonomy" id="2305895"/>
    <lineage>
        <taxon>Bacteria</taxon>
        <taxon>Pseudomonadati</taxon>
        <taxon>Bacteroidota</taxon>
        <taxon>Cytophagia</taxon>
        <taxon>Cytophagales</taxon>
        <taxon>Spirosomataceae</taxon>
        <taxon>Fibrisoma</taxon>
    </lineage>
</organism>
<proteinExistence type="predicted"/>
<evidence type="ECO:0000313" key="1">
    <source>
        <dbReference type="EMBL" id="RIV22241.1"/>
    </source>
</evidence>
<reference evidence="1 2" key="1">
    <citation type="submission" date="2018-08" db="EMBL/GenBank/DDBJ databases">
        <title>Fibrisoma montanum sp. nov., isolated from Danxia mountain soil.</title>
        <authorList>
            <person name="Huang Y."/>
        </authorList>
    </citation>
    <scope>NUCLEOTIDE SEQUENCE [LARGE SCALE GENOMIC DNA]</scope>
    <source>
        <strain evidence="1 2">HYT19</strain>
    </source>
</reference>
<sequence length="160" mass="17866">MISIHVSEIIERPVGEVFAFAGCADNDSLWRTGLSARWPIVSGPPVANMLIQETVTYLGNRFTMQGVIETVEADARVTFRSTRATMPMWGQRLFEPVGNHTYFTYELTLEPTGTYGLLPAQTADLFTRLIREDVGTLKQLLESRNETGHEQVAVMELAMA</sequence>
<dbReference type="AlphaFoldDB" id="A0A418M857"/>
<name>A0A418M857_9BACT</name>
<dbReference type="OrthoDB" id="953281at2"/>
<comment type="caution">
    <text evidence="1">The sequence shown here is derived from an EMBL/GenBank/DDBJ whole genome shotgun (WGS) entry which is preliminary data.</text>
</comment>
<keyword evidence="2" id="KW-1185">Reference proteome</keyword>
<dbReference type="EMBL" id="QXED01000004">
    <property type="protein sequence ID" value="RIV22241.1"/>
    <property type="molecule type" value="Genomic_DNA"/>
</dbReference>
<protein>
    <recommendedName>
        <fullName evidence="3">SRPBCC family protein</fullName>
    </recommendedName>
</protein>
<evidence type="ECO:0008006" key="3">
    <source>
        <dbReference type="Google" id="ProtNLM"/>
    </source>
</evidence>
<dbReference type="Proteomes" id="UP000283523">
    <property type="component" value="Unassembled WGS sequence"/>
</dbReference>
<dbReference type="SUPFAM" id="SSF55961">
    <property type="entry name" value="Bet v1-like"/>
    <property type="match status" value="1"/>
</dbReference>
<dbReference type="Gene3D" id="3.30.530.20">
    <property type="match status" value="1"/>
</dbReference>
<accession>A0A418M857</accession>
<dbReference type="RefSeq" id="WP_119668422.1">
    <property type="nucleotide sequence ID" value="NZ_QXED01000004.1"/>
</dbReference>
<evidence type="ECO:0000313" key="2">
    <source>
        <dbReference type="Proteomes" id="UP000283523"/>
    </source>
</evidence>
<gene>
    <name evidence="1" type="ORF">DYU11_14510</name>
</gene>
<dbReference type="InterPro" id="IPR023393">
    <property type="entry name" value="START-like_dom_sf"/>
</dbReference>